<gene>
    <name evidence="11" type="ORF">CTOB1V02_LOCUS2209</name>
</gene>
<evidence type="ECO:0000256" key="3">
    <source>
        <dbReference type="ARBA" id="ARBA00022679"/>
    </source>
</evidence>
<feature type="non-terminal residue" evidence="11">
    <location>
        <position position="263"/>
    </location>
</feature>
<dbReference type="Pfam" id="PF01151">
    <property type="entry name" value="ELO"/>
    <property type="match status" value="1"/>
</dbReference>
<comment type="catalytic activity">
    <reaction evidence="10">
        <text>a very-long-chain acyl-CoA + malonyl-CoA + H(+) = a very-long-chain 3-oxoacyl-CoA + CO2 + CoA</text>
        <dbReference type="Rhea" id="RHEA:32727"/>
        <dbReference type="ChEBI" id="CHEBI:15378"/>
        <dbReference type="ChEBI" id="CHEBI:16526"/>
        <dbReference type="ChEBI" id="CHEBI:57287"/>
        <dbReference type="ChEBI" id="CHEBI:57384"/>
        <dbReference type="ChEBI" id="CHEBI:90725"/>
        <dbReference type="ChEBI" id="CHEBI:90736"/>
        <dbReference type="EC" id="2.3.1.199"/>
    </reaction>
</comment>
<dbReference type="GO" id="GO:0034625">
    <property type="term" value="P:fatty acid elongation, monounsaturated fatty acid"/>
    <property type="evidence" value="ECO:0007669"/>
    <property type="project" value="TreeGrafter"/>
</dbReference>
<dbReference type="EC" id="2.3.1.199" evidence="10"/>
<dbReference type="PROSITE" id="PS01188">
    <property type="entry name" value="ELO"/>
    <property type="match status" value="1"/>
</dbReference>
<evidence type="ECO:0000256" key="8">
    <source>
        <dbReference type="ARBA" id="ARBA00023136"/>
    </source>
</evidence>
<evidence type="ECO:0000256" key="1">
    <source>
        <dbReference type="ARBA" id="ARBA00004141"/>
    </source>
</evidence>
<dbReference type="AlphaFoldDB" id="A0A7R8W8H2"/>
<name>A0A7R8W8H2_9CRUS</name>
<keyword evidence="3 10" id="KW-0808">Transferase</keyword>
<dbReference type="GO" id="GO:0005789">
    <property type="term" value="C:endoplasmic reticulum membrane"/>
    <property type="evidence" value="ECO:0007669"/>
    <property type="project" value="TreeGrafter"/>
</dbReference>
<dbReference type="GO" id="GO:0019367">
    <property type="term" value="P:fatty acid elongation, saturated fatty acid"/>
    <property type="evidence" value="ECO:0007669"/>
    <property type="project" value="TreeGrafter"/>
</dbReference>
<dbReference type="GO" id="GO:0030148">
    <property type="term" value="P:sphingolipid biosynthetic process"/>
    <property type="evidence" value="ECO:0007669"/>
    <property type="project" value="TreeGrafter"/>
</dbReference>
<feature type="transmembrane region" description="Helical" evidence="10">
    <location>
        <begin position="63"/>
        <end position="85"/>
    </location>
</feature>
<keyword evidence="6 10" id="KW-1133">Transmembrane helix</keyword>
<protein>
    <recommendedName>
        <fullName evidence="10">Elongation of very long chain fatty acids protein</fullName>
        <ecNumber evidence="10">2.3.1.199</ecNumber>
    </recommendedName>
    <alternativeName>
        <fullName evidence="10">Very-long-chain 3-oxoacyl-CoA synthase</fullName>
    </alternativeName>
</protein>
<comment type="subcellular location">
    <subcellularLocation>
        <location evidence="1">Membrane</location>
        <topology evidence="1">Multi-pass membrane protein</topology>
    </subcellularLocation>
</comment>
<keyword evidence="7 10" id="KW-0443">Lipid metabolism</keyword>
<keyword evidence="9 10" id="KW-0275">Fatty acid biosynthesis</keyword>
<evidence type="ECO:0000256" key="4">
    <source>
        <dbReference type="ARBA" id="ARBA00022692"/>
    </source>
</evidence>
<keyword evidence="4 10" id="KW-0812">Transmembrane</keyword>
<evidence type="ECO:0000256" key="2">
    <source>
        <dbReference type="ARBA" id="ARBA00022516"/>
    </source>
</evidence>
<feature type="transmembrane region" description="Helical" evidence="10">
    <location>
        <begin position="198"/>
        <end position="219"/>
    </location>
</feature>
<comment type="similarity">
    <text evidence="10">Belongs to the ELO family.</text>
</comment>
<keyword evidence="8 10" id="KW-0472">Membrane</keyword>
<keyword evidence="2 10" id="KW-0444">Lipid biosynthesis</keyword>
<dbReference type="PANTHER" id="PTHR11157">
    <property type="entry name" value="FATTY ACID ACYL TRANSFERASE-RELATED"/>
    <property type="match status" value="1"/>
</dbReference>
<organism evidence="11">
    <name type="scientific">Cyprideis torosa</name>
    <dbReference type="NCBI Taxonomy" id="163714"/>
    <lineage>
        <taxon>Eukaryota</taxon>
        <taxon>Metazoa</taxon>
        <taxon>Ecdysozoa</taxon>
        <taxon>Arthropoda</taxon>
        <taxon>Crustacea</taxon>
        <taxon>Oligostraca</taxon>
        <taxon>Ostracoda</taxon>
        <taxon>Podocopa</taxon>
        <taxon>Podocopida</taxon>
        <taxon>Cytherocopina</taxon>
        <taxon>Cytheroidea</taxon>
        <taxon>Cytherideidae</taxon>
        <taxon>Cyprideis</taxon>
    </lineage>
</organism>
<dbReference type="InterPro" id="IPR002076">
    <property type="entry name" value="ELO_fam"/>
</dbReference>
<feature type="transmembrane region" description="Helical" evidence="10">
    <location>
        <begin position="145"/>
        <end position="168"/>
    </location>
</feature>
<dbReference type="EMBL" id="OB660335">
    <property type="protein sequence ID" value="CAD7224239.1"/>
    <property type="molecule type" value="Genomic_DNA"/>
</dbReference>
<feature type="transmembrane region" description="Helical" evidence="10">
    <location>
        <begin position="97"/>
        <end position="116"/>
    </location>
</feature>
<evidence type="ECO:0000256" key="6">
    <source>
        <dbReference type="ARBA" id="ARBA00022989"/>
    </source>
</evidence>
<evidence type="ECO:0000256" key="7">
    <source>
        <dbReference type="ARBA" id="ARBA00023098"/>
    </source>
</evidence>
<evidence type="ECO:0000256" key="9">
    <source>
        <dbReference type="ARBA" id="ARBA00023160"/>
    </source>
</evidence>
<dbReference type="PANTHER" id="PTHR11157:SF17">
    <property type="entry name" value="ELONGATION OF VERY LONG CHAIN FATTY ACIDS PROTEIN 6"/>
    <property type="match status" value="1"/>
</dbReference>
<reference evidence="11" key="1">
    <citation type="submission" date="2020-11" db="EMBL/GenBank/DDBJ databases">
        <authorList>
            <person name="Tran Van P."/>
        </authorList>
    </citation>
    <scope>NUCLEOTIDE SEQUENCE</scope>
</reference>
<dbReference type="GO" id="GO:0042761">
    <property type="term" value="P:very long-chain fatty acid biosynthetic process"/>
    <property type="evidence" value="ECO:0007669"/>
    <property type="project" value="TreeGrafter"/>
</dbReference>
<evidence type="ECO:0000313" key="11">
    <source>
        <dbReference type="EMBL" id="CAD7224239.1"/>
    </source>
</evidence>
<accession>A0A7R8W8H2</accession>
<keyword evidence="5 10" id="KW-0276">Fatty acid metabolism</keyword>
<feature type="transmembrane region" description="Helical" evidence="10">
    <location>
        <begin position="231"/>
        <end position="257"/>
    </location>
</feature>
<sequence>MDGTFWDREAGYLTEDEFNYTSAIRKNFGGPRRTSECYNVMEFSFEEAYIPYIIPTTIFFRRYWWIGFPICAVYLALIFGGRSYMRHRPAYVLRRTLICWNSTIALFSIFLTFKFIPYTVSEIYTGHFYSTACFANYMDFSCQRLFIYGWLFGLSKVVELGDTAFIVLRKKPLLFLHWYHHVTVLLFCWYSMGKGASIAVGLFFVVNNAAVHAFMYTYYALRALGVHVPRWASMSLTLLQISQMLVAIYLNLLAYHLKRTTYP</sequence>
<dbReference type="GO" id="GO:0009922">
    <property type="term" value="F:fatty acid elongase activity"/>
    <property type="evidence" value="ECO:0007669"/>
    <property type="project" value="UniProtKB-EC"/>
</dbReference>
<dbReference type="InterPro" id="IPR030457">
    <property type="entry name" value="ELO_CS"/>
</dbReference>
<proteinExistence type="inferred from homology"/>
<evidence type="ECO:0000256" key="10">
    <source>
        <dbReference type="RuleBase" id="RU361115"/>
    </source>
</evidence>
<dbReference type="OrthoDB" id="10259681at2759"/>
<dbReference type="GO" id="GO:0034626">
    <property type="term" value="P:fatty acid elongation, polyunsaturated fatty acid"/>
    <property type="evidence" value="ECO:0007669"/>
    <property type="project" value="TreeGrafter"/>
</dbReference>
<evidence type="ECO:0000256" key="5">
    <source>
        <dbReference type="ARBA" id="ARBA00022832"/>
    </source>
</evidence>